<keyword evidence="2 3" id="KW-0143">Chaperone</keyword>
<dbReference type="GO" id="GO:0005737">
    <property type="term" value="C:cytoplasm"/>
    <property type="evidence" value="ECO:0007669"/>
    <property type="project" value="UniProtKB-SubCell"/>
</dbReference>
<dbReference type="CDD" id="cd00320">
    <property type="entry name" value="cpn10"/>
    <property type="match status" value="1"/>
</dbReference>
<dbReference type="InterPro" id="IPR037124">
    <property type="entry name" value="Chaperonin_GroES_sf"/>
</dbReference>
<accession>A0A1G2T2E5</accession>
<dbReference type="AlphaFoldDB" id="A0A1G2T2E5"/>
<evidence type="ECO:0000313" key="5">
    <source>
        <dbReference type="EMBL" id="OHA91455.1"/>
    </source>
</evidence>
<dbReference type="STRING" id="1802737.A2832_00325"/>
<evidence type="ECO:0000313" key="6">
    <source>
        <dbReference type="Proteomes" id="UP000178538"/>
    </source>
</evidence>
<proteinExistence type="inferred from homology"/>
<dbReference type="InterPro" id="IPR020818">
    <property type="entry name" value="Chaperonin_GroES"/>
</dbReference>
<gene>
    <name evidence="3" type="primary">groES</name>
    <name evidence="3" type="synonym">groS</name>
    <name evidence="5" type="ORF">A2832_00325</name>
</gene>
<dbReference type="GO" id="GO:0005524">
    <property type="term" value="F:ATP binding"/>
    <property type="evidence" value="ECO:0007669"/>
    <property type="project" value="InterPro"/>
</dbReference>
<dbReference type="Pfam" id="PF00166">
    <property type="entry name" value="Cpn10"/>
    <property type="match status" value="1"/>
</dbReference>
<evidence type="ECO:0000256" key="2">
    <source>
        <dbReference type="ARBA" id="ARBA00023186"/>
    </source>
</evidence>
<keyword evidence="3" id="KW-0963">Cytoplasm</keyword>
<dbReference type="InterPro" id="IPR011032">
    <property type="entry name" value="GroES-like_sf"/>
</dbReference>
<dbReference type="GO" id="GO:0044183">
    <property type="term" value="F:protein folding chaperone"/>
    <property type="evidence" value="ECO:0007669"/>
    <property type="project" value="InterPro"/>
</dbReference>
<dbReference type="HAMAP" id="MF_00580">
    <property type="entry name" value="CH10"/>
    <property type="match status" value="1"/>
</dbReference>
<organism evidence="5 6">
    <name type="scientific">Candidatus Zambryskibacteria bacterium RIFCSPHIGHO2_01_FULL_44_22b</name>
    <dbReference type="NCBI Taxonomy" id="1802737"/>
    <lineage>
        <taxon>Bacteria</taxon>
        <taxon>Candidatus Zambryskiibacteriota</taxon>
    </lineage>
</organism>
<dbReference type="GO" id="GO:0046872">
    <property type="term" value="F:metal ion binding"/>
    <property type="evidence" value="ECO:0007669"/>
    <property type="project" value="TreeGrafter"/>
</dbReference>
<dbReference type="NCBIfam" id="NF001531">
    <property type="entry name" value="PRK00364.2-2"/>
    <property type="match status" value="1"/>
</dbReference>
<dbReference type="GO" id="GO:0051087">
    <property type="term" value="F:protein-folding chaperone binding"/>
    <property type="evidence" value="ECO:0007669"/>
    <property type="project" value="TreeGrafter"/>
</dbReference>
<dbReference type="SMART" id="SM00883">
    <property type="entry name" value="Cpn10"/>
    <property type="match status" value="1"/>
</dbReference>
<protein>
    <recommendedName>
        <fullName evidence="3">Co-chaperonin GroES</fullName>
    </recommendedName>
    <alternativeName>
        <fullName evidence="3">10 kDa chaperonin</fullName>
    </alternativeName>
    <alternativeName>
        <fullName evidence="3">Chaperonin-10</fullName>
        <shortName evidence="3">Cpn10</shortName>
    </alternativeName>
</protein>
<dbReference type="GO" id="GO:0051082">
    <property type="term" value="F:unfolded protein binding"/>
    <property type="evidence" value="ECO:0007669"/>
    <property type="project" value="TreeGrafter"/>
</dbReference>
<evidence type="ECO:0000256" key="4">
    <source>
        <dbReference type="RuleBase" id="RU000535"/>
    </source>
</evidence>
<comment type="similarity">
    <text evidence="1 3 4">Belongs to the GroES chaperonin family.</text>
</comment>
<dbReference type="PANTHER" id="PTHR10772">
    <property type="entry name" value="10 KDA HEAT SHOCK PROTEIN"/>
    <property type="match status" value="1"/>
</dbReference>
<comment type="function">
    <text evidence="3 4">Together with the chaperonin GroEL, plays an essential role in assisting protein folding. The GroEL-GroES system forms a nano-cage that allows encapsulation of the non-native substrate proteins and provides a physical environment optimized to promote and accelerate protein folding. GroES binds to the apical surface of the GroEL ring, thereby capping the opening of the GroEL channel.</text>
</comment>
<dbReference type="Gene3D" id="2.30.33.40">
    <property type="entry name" value="GroES chaperonin"/>
    <property type="match status" value="1"/>
</dbReference>
<dbReference type="FunFam" id="2.30.33.40:FF:000001">
    <property type="entry name" value="10 kDa chaperonin"/>
    <property type="match status" value="1"/>
</dbReference>
<evidence type="ECO:0000256" key="3">
    <source>
        <dbReference type="HAMAP-Rule" id="MF_00580"/>
    </source>
</evidence>
<comment type="caution">
    <text evidence="5">The sequence shown here is derived from an EMBL/GenBank/DDBJ whole genome shotgun (WGS) entry which is preliminary data.</text>
</comment>
<reference evidence="5 6" key="1">
    <citation type="journal article" date="2016" name="Nat. Commun.">
        <title>Thousands of microbial genomes shed light on interconnected biogeochemical processes in an aquifer system.</title>
        <authorList>
            <person name="Anantharaman K."/>
            <person name="Brown C.T."/>
            <person name="Hug L.A."/>
            <person name="Sharon I."/>
            <person name="Castelle C.J."/>
            <person name="Probst A.J."/>
            <person name="Thomas B.C."/>
            <person name="Singh A."/>
            <person name="Wilkins M.J."/>
            <person name="Karaoz U."/>
            <person name="Brodie E.L."/>
            <person name="Williams K.H."/>
            <person name="Hubbard S.S."/>
            <person name="Banfield J.F."/>
        </authorList>
    </citation>
    <scope>NUCLEOTIDE SEQUENCE [LARGE SCALE GENOMIC DNA]</scope>
</reference>
<dbReference type="SUPFAM" id="SSF50129">
    <property type="entry name" value="GroES-like"/>
    <property type="match status" value="1"/>
</dbReference>
<evidence type="ECO:0000256" key="1">
    <source>
        <dbReference type="ARBA" id="ARBA00006975"/>
    </source>
</evidence>
<name>A0A1G2T2E5_9BACT</name>
<comment type="subcellular location">
    <subcellularLocation>
        <location evidence="3">Cytoplasm</location>
    </subcellularLocation>
</comment>
<dbReference type="EMBL" id="MHVG01000004">
    <property type="protein sequence ID" value="OHA91455.1"/>
    <property type="molecule type" value="Genomic_DNA"/>
</dbReference>
<dbReference type="PRINTS" id="PR00297">
    <property type="entry name" value="CHAPERONIN10"/>
</dbReference>
<dbReference type="PANTHER" id="PTHR10772:SF63">
    <property type="entry name" value="20 KDA CHAPERONIN, CHLOROPLASTIC"/>
    <property type="match status" value="1"/>
</dbReference>
<dbReference type="Proteomes" id="UP000178538">
    <property type="component" value="Unassembled WGS sequence"/>
</dbReference>
<sequence>MSKKTIKPFGDRILVKPFTEDALRQVQGKKPSYGIIIPDTVSKEKSAQGKVVAVGDGKREDSKLVPINIKVGDRVIFSKYSYDEVEHEGEEYYLIKEENILAIIK</sequence>
<comment type="subunit">
    <text evidence="3">Heptamer of 7 subunits arranged in a ring. Interacts with the chaperonin GroEL.</text>
</comment>